<feature type="domain" description="Zinc finger DksA/TraR C4-type" evidence="5">
    <location>
        <begin position="7"/>
        <end position="37"/>
    </location>
</feature>
<keyword evidence="7" id="KW-1185">Reference proteome</keyword>
<dbReference type="Proteomes" id="UP001316184">
    <property type="component" value="Chromosome"/>
</dbReference>
<dbReference type="InterPro" id="IPR020458">
    <property type="entry name" value="Znf_DskA_TraR_CS"/>
</dbReference>
<evidence type="ECO:0000313" key="6">
    <source>
        <dbReference type="EMBL" id="UUP14681.1"/>
    </source>
</evidence>
<evidence type="ECO:0000256" key="1">
    <source>
        <dbReference type="ARBA" id="ARBA00022723"/>
    </source>
</evidence>
<dbReference type="PROSITE" id="PS51128">
    <property type="entry name" value="ZF_DKSA_2"/>
    <property type="match status" value="1"/>
</dbReference>
<feature type="zinc finger region" description="dksA C4-type" evidence="4">
    <location>
        <begin position="12"/>
        <end position="36"/>
    </location>
</feature>
<dbReference type="Pfam" id="PF01258">
    <property type="entry name" value="zf-dskA_traR"/>
    <property type="match status" value="1"/>
</dbReference>
<keyword evidence="2" id="KW-0863">Zinc-finger</keyword>
<dbReference type="PROSITE" id="PS01102">
    <property type="entry name" value="ZF_DKSA_1"/>
    <property type="match status" value="1"/>
</dbReference>
<dbReference type="SUPFAM" id="SSF57716">
    <property type="entry name" value="Glucocorticoid receptor-like (DNA-binding domain)"/>
    <property type="match status" value="1"/>
</dbReference>
<dbReference type="RefSeq" id="WP_232398512.1">
    <property type="nucleotide sequence ID" value="NZ_CP102173.1"/>
</dbReference>
<evidence type="ECO:0000256" key="3">
    <source>
        <dbReference type="ARBA" id="ARBA00022833"/>
    </source>
</evidence>
<evidence type="ECO:0000313" key="7">
    <source>
        <dbReference type="Proteomes" id="UP001316184"/>
    </source>
</evidence>
<reference evidence="6 7" key="1">
    <citation type="submission" date="2022-08" db="EMBL/GenBank/DDBJ databases">
        <title>novel species in genus Aeromicrobium.</title>
        <authorList>
            <person name="Ye L."/>
        </authorList>
    </citation>
    <scope>NUCLEOTIDE SEQUENCE [LARGE SCALE GENOMIC DNA]</scope>
    <source>
        <strain evidence="7">zg-Y1379</strain>
    </source>
</reference>
<proteinExistence type="predicted"/>
<dbReference type="Gene3D" id="1.20.120.910">
    <property type="entry name" value="DksA, coiled-coil domain"/>
    <property type="match status" value="1"/>
</dbReference>
<evidence type="ECO:0000256" key="4">
    <source>
        <dbReference type="PROSITE-ProRule" id="PRU00510"/>
    </source>
</evidence>
<gene>
    <name evidence="6" type="ORF">NQV15_05045</name>
</gene>
<dbReference type="PANTHER" id="PTHR33823">
    <property type="entry name" value="RNA POLYMERASE-BINDING TRANSCRIPTION FACTOR DKSA-RELATED"/>
    <property type="match status" value="1"/>
</dbReference>
<name>A0ABY5MFQ1_9ACTN</name>
<evidence type="ECO:0000259" key="5">
    <source>
        <dbReference type="Pfam" id="PF01258"/>
    </source>
</evidence>
<accession>A0ABY5MFQ1</accession>
<protein>
    <submittedName>
        <fullName evidence="6">TraR/DksA C4-type zinc finger protein</fullName>
    </submittedName>
</protein>
<keyword evidence="1" id="KW-0479">Metal-binding</keyword>
<dbReference type="InterPro" id="IPR000962">
    <property type="entry name" value="Znf_DskA_TraR"/>
</dbReference>
<sequence>MTRLHAGTYGRCESCGEVIAAARLEARPTARRCVACA</sequence>
<keyword evidence="3" id="KW-0862">Zinc</keyword>
<organism evidence="6 7">
    <name type="scientific">Aeromicrobium wangtongii</name>
    <dbReference type="NCBI Taxonomy" id="2969247"/>
    <lineage>
        <taxon>Bacteria</taxon>
        <taxon>Bacillati</taxon>
        <taxon>Actinomycetota</taxon>
        <taxon>Actinomycetes</taxon>
        <taxon>Propionibacteriales</taxon>
        <taxon>Nocardioidaceae</taxon>
        <taxon>Aeromicrobium</taxon>
    </lineage>
</organism>
<evidence type="ECO:0000256" key="2">
    <source>
        <dbReference type="ARBA" id="ARBA00022771"/>
    </source>
</evidence>
<dbReference type="EMBL" id="CP102173">
    <property type="protein sequence ID" value="UUP14681.1"/>
    <property type="molecule type" value="Genomic_DNA"/>
</dbReference>